<evidence type="ECO:0000259" key="13">
    <source>
        <dbReference type="PROSITE" id="PS01124"/>
    </source>
</evidence>
<dbReference type="PANTHER" id="PTHR43280">
    <property type="entry name" value="ARAC-FAMILY TRANSCRIPTIONAL REGULATOR"/>
    <property type="match status" value="1"/>
</dbReference>
<dbReference type="GO" id="GO:0008168">
    <property type="term" value="F:methyltransferase activity"/>
    <property type="evidence" value="ECO:0007669"/>
    <property type="project" value="UniProtKB-KW"/>
</dbReference>
<evidence type="ECO:0000256" key="9">
    <source>
        <dbReference type="ARBA" id="ARBA00023159"/>
    </source>
</evidence>
<evidence type="ECO:0000256" key="10">
    <source>
        <dbReference type="ARBA" id="ARBA00023163"/>
    </source>
</evidence>
<comment type="cofactor">
    <cofactor evidence="1">
        <name>Zn(2+)</name>
        <dbReference type="ChEBI" id="CHEBI:29105"/>
    </cofactor>
</comment>
<evidence type="ECO:0000256" key="8">
    <source>
        <dbReference type="ARBA" id="ARBA00023125"/>
    </source>
</evidence>
<evidence type="ECO:0000256" key="3">
    <source>
        <dbReference type="ARBA" id="ARBA00022679"/>
    </source>
</evidence>
<keyword evidence="11" id="KW-0234">DNA repair</keyword>
<evidence type="ECO:0000313" key="14">
    <source>
        <dbReference type="EMBL" id="EZP74979.1"/>
    </source>
</evidence>
<dbReference type="Proteomes" id="UP000023566">
    <property type="component" value="Chromosome"/>
</dbReference>
<dbReference type="PANTHER" id="PTHR43280:SF28">
    <property type="entry name" value="HTH-TYPE TRANSCRIPTIONAL ACTIVATOR RHAS"/>
    <property type="match status" value="1"/>
</dbReference>
<keyword evidence="6" id="KW-0862">Zinc</keyword>
<protein>
    <submittedName>
        <fullName evidence="14">AraC family transcriptional regulator</fullName>
    </submittedName>
</protein>
<dbReference type="EMBL" id="AOTZ01000009">
    <property type="protein sequence ID" value="EZP74979.1"/>
    <property type="molecule type" value="Genomic_DNA"/>
</dbReference>
<dbReference type="InterPro" id="IPR035451">
    <property type="entry name" value="Ada-like_dom_sf"/>
</dbReference>
<keyword evidence="10" id="KW-0804">Transcription</keyword>
<sequence>MKMKTQRKQGDIQRVPHHANETGAIEENLTDEIWQAIVSNDSSYDDKFFYAVKSTGIFCRPSCKSRAPKKENIRIFRSAQQALSENFRPCKRCKPTGERLPDEDWVDQITQCIETNYSEPLNLKILADMCHGSPYHLHRTFKRIKGITPAEYIRKVRISKSIQYLATSDKTITEISLAVGIPNTAYFITLFKKETGYTPADYRQLISNKITMEALNNGVKK</sequence>
<dbReference type="AlphaFoldDB" id="A0ABC9VA56"/>
<evidence type="ECO:0000256" key="2">
    <source>
        <dbReference type="ARBA" id="ARBA00022603"/>
    </source>
</evidence>
<dbReference type="SUPFAM" id="SSF46689">
    <property type="entry name" value="Homeodomain-like"/>
    <property type="match status" value="2"/>
</dbReference>
<feature type="domain" description="HTH araC/xylS-type" evidence="13">
    <location>
        <begin position="107"/>
        <end position="205"/>
    </location>
</feature>
<keyword evidence="2" id="KW-0489">Methyltransferase</keyword>
<proteinExistence type="predicted"/>
<dbReference type="Pfam" id="PF12833">
    <property type="entry name" value="HTH_18"/>
    <property type="match status" value="1"/>
</dbReference>
<name>A0ABC9VA56_9BACL</name>
<evidence type="ECO:0000256" key="12">
    <source>
        <dbReference type="SAM" id="MobiDB-lite"/>
    </source>
</evidence>
<accession>A0ABC9VA56</accession>
<evidence type="ECO:0000313" key="15">
    <source>
        <dbReference type="Proteomes" id="UP000023566"/>
    </source>
</evidence>
<evidence type="ECO:0000256" key="4">
    <source>
        <dbReference type="ARBA" id="ARBA00022723"/>
    </source>
</evidence>
<dbReference type="PIRSF" id="PIRSF000408">
    <property type="entry name" value="Alkyltransferas_AdaA"/>
    <property type="match status" value="1"/>
</dbReference>
<dbReference type="InterPro" id="IPR004026">
    <property type="entry name" value="Ada_DNA_repair_Zn-bd"/>
</dbReference>
<keyword evidence="5" id="KW-0227">DNA damage</keyword>
<organism evidence="14 15">
    <name type="scientific">Parageobacillus genomosp. 1</name>
    <dbReference type="NCBI Taxonomy" id="1295642"/>
    <lineage>
        <taxon>Bacteria</taxon>
        <taxon>Bacillati</taxon>
        <taxon>Bacillota</taxon>
        <taxon>Bacilli</taxon>
        <taxon>Bacillales</taxon>
        <taxon>Anoxybacillaceae</taxon>
        <taxon>Parageobacillus</taxon>
    </lineage>
</organism>
<dbReference type="Gene3D" id="1.10.10.60">
    <property type="entry name" value="Homeodomain-like"/>
    <property type="match status" value="2"/>
</dbReference>
<dbReference type="SMART" id="SM00342">
    <property type="entry name" value="HTH_ARAC"/>
    <property type="match status" value="1"/>
</dbReference>
<dbReference type="FunFam" id="3.40.10.10:FF:000001">
    <property type="entry name" value="DNA-3-methyladenine glycosylase 2"/>
    <property type="match status" value="1"/>
</dbReference>
<dbReference type="Gene3D" id="3.40.10.10">
    <property type="entry name" value="DNA Methylphosphotriester Repair Domain"/>
    <property type="match status" value="1"/>
</dbReference>
<comment type="caution">
    <text evidence="14">The sequence shown here is derived from an EMBL/GenBank/DDBJ whole genome shotgun (WGS) entry which is preliminary data.</text>
</comment>
<keyword evidence="8" id="KW-0238">DNA-binding</keyword>
<dbReference type="GO" id="GO:0003677">
    <property type="term" value="F:DNA binding"/>
    <property type="evidence" value="ECO:0007669"/>
    <property type="project" value="UniProtKB-KW"/>
</dbReference>
<evidence type="ECO:0000256" key="7">
    <source>
        <dbReference type="ARBA" id="ARBA00023015"/>
    </source>
</evidence>
<reference evidence="14 15" key="1">
    <citation type="journal article" date="2014" name="Appl. Microbiol. Biotechnol.">
        <title>Transformable facultative thermophile Geobacillus stearothermophilus NUB3621 as a host strain for metabolic engineering.</title>
        <authorList>
            <person name="Blanchard K."/>
            <person name="Robic S."/>
            <person name="Matsumura I."/>
        </authorList>
    </citation>
    <scope>NUCLEOTIDE SEQUENCE [LARGE SCALE GENOMIC DNA]</scope>
    <source>
        <strain evidence="14 15">NUB3621</strain>
    </source>
</reference>
<keyword evidence="4" id="KW-0479">Metal-binding</keyword>
<dbReference type="InterPro" id="IPR016220">
    <property type="entry name" value="Me-P-triester_DNA_alkyl-Trfase"/>
</dbReference>
<dbReference type="PROSITE" id="PS00041">
    <property type="entry name" value="HTH_ARAC_FAMILY_1"/>
    <property type="match status" value="1"/>
</dbReference>
<evidence type="ECO:0000256" key="1">
    <source>
        <dbReference type="ARBA" id="ARBA00001947"/>
    </source>
</evidence>
<dbReference type="InterPro" id="IPR018062">
    <property type="entry name" value="HTH_AraC-typ_CS"/>
</dbReference>
<keyword evidence="9" id="KW-0010">Activator</keyword>
<evidence type="ECO:0000256" key="6">
    <source>
        <dbReference type="ARBA" id="ARBA00022833"/>
    </source>
</evidence>
<evidence type="ECO:0000256" key="11">
    <source>
        <dbReference type="ARBA" id="ARBA00023204"/>
    </source>
</evidence>
<dbReference type="GO" id="GO:0006307">
    <property type="term" value="P:DNA alkylation repair"/>
    <property type="evidence" value="ECO:0007669"/>
    <property type="project" value="UniProtKB-ARBA"/>
</dbReference>
<keyword evidence="7" id="KW-0805">Transcription regulation</keyword>
<feature type="region of interest" description="Disordered" evidence="12">
    <location>
        <begin position="1"/>
        <end position="22"/>
    </location>
</feature>
<dbReference type="PRINTS" id="PR00032">
    <property type="entry name" value="HTHARAC"/>
</dbReference>
<dbReference type="Pfam" id="PF02805">
    <property type="entry name" value="Ada_Zn_binding"/>
    <property type="match status" value="1"/>
</dbReference>
<dbReference type="SUPFAM" id="SSF57884">
    <property type="entry name" value="Ada DNA repair protein, N-terminal domain (N-Ada 10)"/>
    <property type="match status" value="1"/>
</dbReference>
<evidence type="ECO:0000256" key="5">
    <source>
        <dbReference type="ARBA" id="ARBA00022763"/>
    </source>
</evidence>
<dbReference type="PROSITE" id="PS01124">
    <property type="entry name" value="HTH_ARAC_FAMILY_2"/>
    <property type="match status" value="1"/>
</dbReference>
<dbReference type="InterPro" id="IPR018060">
    <property type="entry name" value="HTH_AraC"/>
</dbReference>
<dbReference type="GO" id="GO:0046872">
    <property type="term" value="F:metal ion binding"/>
    <property type="evidence" value="ECO:0007669"/>
    <property type="project" value="UniProtKB-KW"/>
</dbReference>
<dbReference type="GO" id="GO:0032259">
    <property type="term" value="P:methylation"/>
    <property type="evidence" value="ECO:0007669"/>
    <property type="project" value="UniProtKB-KW"/>
</dbReference>
<dbReference type="RefSeq" id="WP_043905998.1">
    <property type="nucleotide sequence ID" value="NZ_CM002692.1"/>
</dbReference>
<keyword evidence="15" id="KW-1185">Reference proteome</keyword>
<dbReference type="InterPro" id="IPR009057">
    <property type="entry name" value="Homeodomain-like_sf"/>
</dbReference>
<keyword evidence="3" id="KW-0808">Transferase</keyword>
<dbReference type="InterPro" id="IPR020449">
    <property type="entry name" value="Tscrpt_reg_AraC-type_HTH"/>
</dbReference>
<gene>
    <name evidence="14" type="ORF">H839_15803</name>
</gene>